<proteinExistence type="predicted"/>
<protein>
    <submittedName>
        <fullName evidence="1">Uncharacterized protein</fullName>
    </submittedName>
</protein>
<dbReference type="EMBL" id="VLLE01000003">
    <property type="protein sequence ID" value="TWI83249.1"/>
    <property type="molecule type" value="Genomic_DNA"/>
</dbReference>
<keyword evidence="2" id="KW-1185">Reference proteome</keyword>
<reference evidence="1 2" key="1">
    <citation type="journal article" date="2015" name="Stand. Genomic Sci.">
        <title>Genomic Encyclopedia of Bacterial and Archaeal Type Strains, Phase III: the genomes of soil and plant-associated and newly described type strains.</title>
        <authorList>
            <person name="Whitman W.B."/>
            <person name="Woyke T."/>
            <person name="Klenk H.P."/>
            <person name="Zhou Y."/>
            <person name="Lilburn T.G."/>
            <person name="Beck B.J."/>
            <person name="De Vos P."/>
            <person name="Vandamme P."/>
            <person name="Eisen J.A."/>
            <person name="Garrity G."/>
            <person name="Hugenholtz P."/>
            <person name="Kyrpides N.C."/>
        </authorList>
    </citation>
    <scope>NUCLEOTIDE SEQUENCE [LARGE SCALE GENOMIC DNA]</scope>
    <source>
        <strain evidence="1 2">CGMCC 1.7271</strain>
    </source>
</reference>
<accession>A0A562SPP7</accession>
<comment type="caution">
    <text evidence="1">The sequence shown here is derived from an EMBL/GenBank/DDBJ whole genome shotgun (WGS) entry which is preliminary data.</text>
</comment>
<dbReference type="AlphaFoldDB" id="A0A562SPP7"/>
<gene>
    <name evidence="1" type="ORF">IQ13_1357</name>
</gene>
<evidence type="ECO:0000313" key="1">
    <source>
        <dbReference type="EMBL" id="TWI83249.1"/>
    </source>
</evidence>
<evidence type="ECO:0000313" key="2">
    <source>
        <dbReference type="Proteomes" id="UP000316167"/>
    </source>
</evidence>
<organism evidence="1 2">
    <name type="scientific">Lacibacter cauensis</name>
    <dbReference type="NCBI Taxonomy" id="510947"/>
    <lineage>
        <taxon>Bacteria</taxon>
        <taxon>Pseudomonadati</taxon>
        <taxon>Bacteroidota</taxon>
        <taxon>Chitinophagia</taxon>
        <taxon>Chitinophagales</taxon>
        <taxon>Chitinophagaceae</taxon>
        <taxon>Lacibacter</taxon>
    </lineage>
</organism>
<name>A0A562SPP7_9BACT</name>
<sequence>MYYPFYLLIFLQDNFQKMKKILKRAKRRTPKFFKQVRTIGVALAGVSAAVLAAPVALPAVLIKVAGYLAVAGAVAGSVSQTAVTNERN</sequence>
<dbReference type="Proteomes" id="UP000316167">
    <property type="component" value="Unassembled WGS sequence"/>
</dbReference>